<evidence type="ECO:0000313" key="4">
    <source>
        <dbReference type="Proteomes" id="UP000008810"/>
    </source>
</evidence>
<dbReference type="AlphaFoldDB" id="A0A2K2DN73"/>
<reference evidence="3" key="3">
    <citation type="submission" date="2018-08" db="UniProtKB">
        <authorList>
            <consortium name="EnsemblPlants"/>
        </authorList>
    </citation>
    <scope>IDENTIFICATION</scope>
    <source>
        <strain evidence="3">cv. Bd21</strain>
    </source>
</reference>
<dbReference type="Gramene" id="PNT75726">
    <property type="protein sequence ID" value="PNT75726"/>
    <property type="gene ID" value="BRADI_1g37544v3"/>
</dbReference>
<evidence type="ECO:0000256" key="1">
    <source>
        <dbReference type="SAM" id="MobiDB-lite"/>
    </source>
</evidence>
<feature type="compositionally biased region" description="Basic residues" evidence="1">
    <location>
        <begin position="1"/>
        <end position="23"/>
    </location>
</feature>
<dbReference type="Proteomes" id="UP000008810">
    <property type="component" value="Chromosome 1"/>
</dbReference>
<keyword evidence="4" id="KW-1185">Reference proteome</keyword>
<proteinExistence type="predicted"/>
<evidence type="ECO:0000313" key="2">
    <source>
        <dbReference type="EMBL" id="PNT75726.1"/>
    </source>
</evidence>
<dbReference type="EnsemblPlants" id="PNT75726">
    <property type="protein sequence ID" value="PNT75726"/>
    <property type="gene ID" value="BRADI_1g37544v3"/>
</dbReference>
<accession>A0A2K2DN73</accession>
<name>A0A2K2DN73_BRADI</name>
<gene>
    <name evidence="2" type="ORF">BRADI_1g37544v3</name>
</gene>
<organism evidence="2">
    <name type="scientific">Brachypodium distachyon</name>
    <name type="common">Purple false brome</name>
    <name type="synonym">Trachynia distachya</name>
    <dbReference type="NCBI Taxonomy" id="15368"/>
    <lineage>
        <taxon>Eukaryota</taxon>
        <taxon>Viridiplantae</taxon>
        <taxon>Streptophyta</taxon>
        <taxon>Embryophyta</taxon>
        <taxon>Tracheophyta</taxon>
        <taxon>Spermatophyta</taxon>
        <taxon>Magnoliopsida</taxon>
        <taxon>Liliopsida</taxon>
        <taxon>Poales</taxon>
        <taxon>Poaceae</taxon>
        <taxon>BOP clade</taxon>
        <taxon>Pooideae</taxon>
        <taxon>Stipodae</taxon>
        <taxon>Brachypodieae</taxon>
        <taxon>Brachypodium</taxon>
    </lineage>
</organism>
<reference evidence="2 3" key="1">
    <citation type="journal article" date="2010" name="Nature">
        <title>Genome sequencing and analysis of the model grass Brachypodium distachyon.</title>
        <authorList>
            <consortium name="International Brachypodium Initiative"/>
        </authorList>
    </citation>
    <scope>NUCLEOTIDE SEQUENCE [LARGE SCALE GENOMIC DNA]</scope>
    <source>
        <strain evidence="2 3">Bd21</strain>
    </source>
</reference>
<evidence type="ECO:0000313" key="3">
    <source>
        <dbReference type="EnsemblPlants" id="PNT75726"/>
    </source>
</evidence>
<sequence>MRRCHPSSCPRRRRPASRLRRCPGLRSHPPLDPSISAIREKDVKPPMGKMKMPTSGVRATQLRGRRRRSPFAAWCRRLPTLSFSLSPRLLLRSAVAACLAHMVVTCCCRARRAPELRPSLASHLGLNSISGRAGLGSPLASFGRAQVEPGLARLASRPIHG</sequence>
<feature type="region of interest" description="Disordered" evidence="1">
    <location>
        <begin position="1"/>
        <end position="35"/>
    </location>
</feature>
<reference evidence="2" key="2">
    <citation type="submission" date="2017-06" db="EMBL/GenBank/DDBJ databases">
        <title>WGS assembly of Brachypodium distachyon.</title>
        <authorList>
            <consortium name="The International Brachypodium Initiative"/>
            <person name="Lucas S."/>
            <person name="Harmon-Smith M."/>
            <person name="Lail K."/>
            <person name="Tice H."/>
            <person name="Grimwood J."/>
            <person name="Bruce D."/>
            <person name="Barry K."/>
            <person name="Shu S."/>
            <person name="Lindquist E."/>
            <person name="Wang M."/>
            <person name="Pitluck S."/>
            <person name="Vogel J.P."/>
            <person name="Garvin D.F."/>
            <person name="Mockler T.C."/>
            <person name="Schmutz J."/>
            <person name="Rokhsar D."/>
            <person name="Bevan M.W."/>
        </authorList>
    </citation>
    <scope>NUCLEOTIDE SEQUENCE</scope>
    <source>
        <strain evidence="2">Bd21</strain>
    </source>
</reference>
<protein>
    <submittedName>
        <fullName evidence="2 3">Uncharacterized protein</fullName>
    </submittedName>
</protein>
<dbReference type="EMBL" id="CM000880">
    <property type="protein sequence ID" value="PNT75726.1"/>
    <property type="molecule type" value="Genomic_DNA"/>
</dbReference>
<dbReference type="InParanoid" id="A0A2K2DN73"/>